<dbReference type="RefSeq" id="WP_048895709.1">
    <property type="nucleotide sequence ID" value="NZ_LFOD01000008.1"/>
</dbReference>
<dbReference type="AlphaFoldDB" id="A0A0J8UD50"/>
<dbReference type="EMBL" id="LFOD01000008">
    <property type="protein sequence ID" value="KMV18270.1"/>
    <property type="molecule type" value="Genomic_DNA"/>
</dbReference>
<organism evidence="3 4">
    <name type="scientific">Mycolicibacterium conceptionense</name>
    <dbReference type="NCBI Taxonomy" id="451644"/>
    <lineage>
        <taxon>Bacteria</taxon>
        <taxon>Bacillati</taxon>
        <taxon>Actinomycetota</taxon>
        <taxon>Actinomycetes</taxon>
        <taxon>Mycobacteriales</taxon>
        <taxon>Mycobacteriaceae</taxon>
        <taxon>Mycolicibacterium</taxon>
    </lineage>
</organism>
<evidence type="ECO:0000256" key="1">
    <source>
        <dbReference type="SAM" id="MobiDB-lite"/>
    </source>
</evidence>
<dbReference type="Proteomes" id="UP000037594">
    <property type="component" value="Unassembled WGS sequence"/>
</dbReference>
<name>A0A0J8UD50_9MYCO</name>
<sequence>MTTTIDEHNRRATVGRVGQAISLGAIVGSGGVLLAVVLAFVVSVLALPGDPTAADLATPPPLMVMLLRPALTIGVLAGLITCVVALYVHRSPNDGPVDRRKLLSVATAITLVALASMGWAVATSAHQRPEAHWSTPGSELPRLPSPTTQEAVHASDGGHERSCGSVLVIDQLTRDALDGGPDTAQPSRPADGHQLIAYGDALNNIEHNMLPSTMRAAVTSHSYALVNLGAMINHHASTDEISSMETVVHATGAVLHEFCRE</sequence>
<keyword evidence="2" id="KW-1133">Transmembrane helix</keyword>
<gene>
    <name evidence="3" type="ORF">ACT17_11560</name>
</gene>
<feature type="region of interest" description="Disordered" evidence="1">
    <location>
        <begin position="128"/>
        <end position="161"/>
    </location>
</feature>
<keyword evidence="2" id="KW-0812">Transmembrane</keyword>
<keyword evidence="2" id="KW-0472">Membrane</keyword>
<proteinExistence type="predicted"/>
<protein>
    <submittedName>
        <fullName evidence="3">Uncharacterized protein</fullName>
    </submittedName>
</protein>
<dbReference type="PATRIC" id="fig|451644.5.peg.2382"/>
<evidence type="ECO:0000313" key="4">
    <source>
        <dbReference type="Proteomes" id="UP000037594"/>
    </source>
</evidence>
<comment type="caution">
    <text evidence="3">The sequence shown here is derived from an EMBL/GenBank/DDBJ whole genome shotgun (WGS) entry which is preliminary data.</text>
</comment>
<feature type="transmembrane region" description="Helical" evidence="2">
    <location>
        <begin position="66"/>
        <end position="89"/>
    </location>
</feature>
<feature type="transmembrane region" description="Helical" evidence="2">
    <location>
        <begin position="20"/>
        <end position="46"/>
    </location>
</feature>
<evidence type="ECO:0000313" key="3">
    <source>
        <dbReference type="EMBL" id="KMV18270.1"/>
    </source>
</evidence>
<feature type="transmembrane region" description="Helical" evidence="2">
    <location>
        <begin position="101"/>
        <end position="122"/>
    </location>
</feature>
<evidence type="ECO:0000256" key="2">
    <source>
        <dbReference type="SAM" id="Phobius"/>
    </source>
</evidence>
<accession>A0A0J8UD50</accession>
<reference evidence="3 4" key="1">
    <citation type="submission" date="2015-06" db="EMBL/GenBank/DDBJ databases">
        <title>Genome sequence of Mycobacterium conceptionense strain MLE.</title>
        <authorList>
            <person name="Greninger A.L."/>
            <person name="Cunningham G."/>
            <person name="Chiu C.Y."/>
            <person name="Miller S."/>
        </authorList>
    </citation>
    <scope>NUCLEOTIDE SEQUENCE [LARGE SCALE GENOMIC DNA]</scope>
    <source>
        <strain evidence="3 4">MLE</strain>
    </source>
</reference>